<feature type="transmembrane region" description="Helical" evidence="1">
    <location>
        <begin position="75"/>
        <end position="97"/>
    </location>
</feature>
<dbReference type="AlphaFoldDB" id="A0A401PSM8"/>
<feature type="transmembrane region" description="Helical" evidence="1">
    <location>
        <begin position="117"/>
        <end position="140"/>
    </location>
</feature>
<name>A0A401PSM8_SCYTO</name>
<keyword evidence="3" id="KW-1185">Reference proteome</keyword>
<evidence type="ECO:0000313" key="3">
    <source>
        <dbReference type="Proteomes" id="UP000288216"/>
    </source>
</evidence>
<comment type="caution">
    <text evidence="2">The sequence shown here is derived from an EMBL/GenBank/DDBJ whole genome shotgun (WGS) entry which is preliminary data.</text>
</comment>
<gene>
    <name evidence="2" type="ORF">scyTo_0019847</name>
</gene>
<organism evidence="2 3">
    <name type="scientific">Scyliorhinus torazame</name>
    <name type="common">Cloudy catshark</name>
    <name type="synonym">Catulus torazame</name>
    <dbReference type="NCBI Taxonomy" id="75743"/>
    <lineage>
        <taxon>Eukaryota</taxon>
        <taxon>Metazoa</taxon>
        <taxon>Chordata</taxon>
        <taxon>Craniata</taxon>
        <taxon>Vertebrata</taxon>
        <taxon>Chondrichthyes</taxon>
        <taxon>Elasmobranchii</taxon>
        <taxon>Galeomorphii</taxon>
        <taxon>Galeoidea</taxon>
        <taxon>Carcharhiniformes</taxon>
        <taxon>Scyliorhinidae</taxon>
        <taxon>Scyliorhinus</taxon>
    </lineage>
</organism>
<reference evidence="2 3" key="1">
    <citation type="journal article" date="2018" name="Nat. Ecol. Evol.">
        <title>Shark genomes provide insights into elasmobranch evolution and the origin of vertebrates.</title>
        <authorList>
            <person name="Hara Y"/>
            <person name="Yamaguchi K"/>
            <person name="Onimaru K"/>
            <person name="Kadota M"/>
            <person name="Koyanagi M"/>
            <person name="Keeley SD"/>
            <person name="Tatsumi K"/>
            <person name="Tanaka K"/>
            <person name="Motone F"/>
            <person name="Kageyama Y"/>
            <person name="Nozu R"/>
            <person name="Adachi N"/>
            <person name="Nishimura O"/>
            <person name="Nakagawa R"/>
            <person name="Tanegashima C"/>
            <person name="Kiyatake I"/>
            <person name="Matsumoto R"/>
            <person name="Murakumo K"/>
            <person name="Nishida K"/>
            <person name="Terakita A"/>
            <person name="Kuratani S"/>
            <person name="Sato K"/>
            <person name="Hyodo S Kuraku.S."/>
        </authorList>
    </citation>
    <scope>NUCLEOTIDE SEQUENCE [LARGE SCALE GENOMIC DNA]</scope>
</reference>
<protein>
    <recommendedName>
        <fullName evidence="4">Shadow of prion protein</fullName>
    </recommendedName>
</protein>
<accession>A0A401PSM8</accession>
<dbReference type="EMBL" id="BFAA01015212">
    <property type="protein sequence ID" value="GCB76131.1"/>
    <property type="molecule type" value="Genomic_DNA"/>
</dbReference>
<keyword evidence="1" id="KW-1133">Transmembrane helix</keyword>
<evidence type="ECO:0000256" key="1">
    <source>
        <dbReference type="SAM" id="Phobius"/>
    </source>
</evidence>
<evidence type="ECO:0008006" key="4">
    <source>
        <dbReference type="Google" id="ProtNLM"/>
    </source>
</evidence>
<evidence type="ECO:0000313" key="2">
    <source>
        <dbReference type="EMBL" id="GCB76131.1"/>
    </source>
</evidence>
<feature type="transmembrane region" description="Helical" evidence="1">
    <location>
        <begin position="26"/>
        <end position="44"/>
    </location>
</feature>
<sequence>SWQRPEQHLQADSARSRCSTMRQNVAALWAVIILVSCLSDTVLVDGKTSVRHFRGKSRSQPGYKPKKGMSNKAKIGAGVAAGAVGGLLIGSALSHGMSGGRVRNDRYRNVNGTWDNGGALLYPLGSVWFMSSALSLMHCVTV</sequence>
<keyword evidence="1" id="KW-0472">Membrane</keyword>
<feature type="non-terminal residue" evidence="2">
    <location>
        <position position="1"/>
    </location>
</feature>
<dbReference type="Proteomes" id="UP000288216">
    <property type="component" value="Unassembled WGS sequence"/>
</dbReference>
<keyword evidence="1" id="KW-0812">Transmembrane</keyword>
<proteinExistence type="predicted"/>